<gene>
    <name evidence="4" type="ORF">RZ72_10240</name>
</gene>
<accession>A0A0M9DFQ2</accession>
<feature type="domain" description="Putative host cell surface-exposed lipoprotein Ltp-like HTH region" evidence="3">
    <location>
        <begin position="113"/>
        <end position="158"/>
    </location>
</feature>
<dbReference type="Gene3D" id="1.10.10.10">
    <property type="entry name" value="Winged helix-like DNA-binding domain superfamily/Winged helix DNA-binding domain"/>
    <property type="match status" value="2"/>
</dbReference>
<evidence type="ECO:0000313" key="5">
    <source>
        <dbReference type="Proteomes" id="UP000037749"/>
    </source>
</evidence>
<evidence type="ECO:0000256" key="1">
    <source>
        <dbReference type="SAM" id="MobiDB-lite"/>
    </source>
</evidence>
<feature type="domain" description="Putative host cell surface-exposed lipoprotein Ltp-like HTH region" evidence="3">
    <location>
        <begin position="162"/>
        <end position="209"/>
    </location>
</feature>
<dbReference type="AlphaFoldDB" id="A0A0M9DFQ2"/>
<evidence type="ECO:0000256" key="2">
    <source>
        <dbReference type="SAM" id="Phobius"/>
    </source>
</evidence>
<feature type="compositionally biased region" description="Polar residues" evidence="1">
    <location>
        <begin position="37"/>
        <end position="49"/>
    </location>
</feature>
<feature type="compositionally biased region" description="Low complexity" evidence="1">
    <location>
        <begin position="68"/>
        <end position="80"/>
    </location>
</feature>
<feature type="compositionally biased region" description="Low complexity" evidence="1">
    <location>
        <begin position="88"/>
        <end position="100"/>
    </location>
</feature>
<keyword evidence="2" id="KW-1133">Transmembrane helix</keyword>
<dbReference type="EMBL" id="JXCZ01000014">
    <property type="protein sequence ID" value="KOY79414.1"/>
    <property type="molecule type" value="Genomic_DNA"/>
</dbReference>
<dbReference type="RefSeq" id="WP_053796419.1">
    <property type="nucleotide sequence ID" value="NZ_JXCZ01000014.1"/>
</dbReference>
<dbReference type="InterPro" id="IPR011434">
    <property type="entry name" value="Ltp-like_HTH"/>
</dbReference>
<dbReference type="PATRIC" id="fig|148814.9.peg.473"/>
<proteinExistence type="predicted"/>
<dbReference type="Pfam" id="PF07553">
    <property type="entry name" value="Lipoprotein_Ltp"/>
    <property type="match status" value="2"/>
</dbReference>
<dbReference type="Proteomes" id="UP000037749">
    <property type="component" value="Unassembled WGS sequence"/>
</dbReference>
<evidence type="ECO:0000259" key="3">
    <source>
        <dbReference type="Pfam" id="PF07553"/>
    </source>
</evidence>
<dbReference type="InterPro" id="IPR036388">
    <property type="entry name" value="WH-like_DNA-bd_sf"/>
</dbReference>
<comment type="caution">
    <text evidence="4">The sequence shown here is derived from an EMBL/GenBank/DDBJ whole genome shotgun (WGS) entry which is preliminary data.</text>
</comment>
<name>A0A0M9DFQ2_9LACO</name>
<organism evidence="4 5">
    <name type="scientific">Apilactobacillus kunkeei</name>
    <dbReference type="NCBI Taxonomy" id="148814"/>
    <lineage>
        <taxon>Bacteria</taxon>
        <taxon>Bacillati</taxon>
        <taxon>Bacillota</taxon>
        <taxon>Bacilli</taxon>
        <taxon>Lactobacillales</taxon>
        <taxon>Lactobacillaceae</taxon>
        <taxon>Apilactobacillus</taxon>
    </lineage>
</organism>
<keyword evidence="2" id="KW-0472">Membrane</keyword>
<sequence>MQNNNVKPWYKLWWVWVIISAFFFLFLICIIGSSASSDTSNDIADTTQLSKDDDSDSDISKDDDDSDSNNTDTSDYNSNDDSTDTNDDSSSITDDSSSDANSDDSDSDATTNQQSALQQAGYYANDANMSKAKIYDQLTSSYGGNFSSSDANYAINHLDDVDWNQNALATAQKYVDDYHMSKSELYNQLTSSYGEQFTALQAQYAINNLD</sequence>
<feature type="compositionally biased region" description="Acidic residues" evidence="1">
    <location>
        <begin position="53"/>
        <end position="67"/>
    </location>
</feature>
<protein>
    <recommendedName>
        <fullName evidence="3">Putative host cell surface-exposed lipoprotein Ltp-like HTH region domain-containing protein</fullName>
    </recommendedName>
</protein>
<feature type="transmembrane region" description="Helical" evidence="2">
    <location>
        <begin position="12"/>
        <end position="33"/>
    </location>
</feature>
<reference evidence="4 5" key="1">
    <citation type="journal article" date="2015" name="Genome Biol. Evol.">
        <title>Functionally Structured Genomes in Lactobacillus kunkeei Colonizing the Honey Crop and Food Products of Honeybees and Stingless Bees.</title>
        <authorList>
            <person name="Tamarit D."/>
            <person name="Ellegaard K.M."/>
            <person name="Wikander J."/>
            <person name="Olofsson T."/>
            <person name="Vasquez A."/>
            <person name="Andersson S.G."/>
        </authorList>
    </citation>
    <scope>NUCLEOTIDE SEQUENCE [LARGE SCALE GENOMIC DNA]</scope>
    <source>
        <strain evidence="4 5">LAla</strain>
    </source>
</reference>
<evidence type="ECO:0000313" key="4">
    <source>
        <dbReference type="EMBL" id="KOY79414.1"/>
    </source>
</evidence>
<keyword evidence="2" id="KW-0812">Transmembrane</keyword>
<feature type="region of interest" description="Disordered" evidence="1">
    <location>
        <begin position="37"/>
        <end position="114"/>
    </location>
</feature>